<reference evidence="2 3" key="1">
    <citation type="journal article" date="2024" name="G3 (Bethesda)">
        <title>Genome assembly of Hibiscus sabdariffa L. provides insights into metabolisms of medicinal natural products.</title>
        <authorList>
            <person name="Kim T."/>
        </authorList>
    </citation>
    <scope>NUCLEOTIDE SEQUENCE [LARGE SCALE GENOMIC DNA]</scope>
    <source>
        <strain evidence="2">TK-2024</strain>
        <tissue evidence="2">Old leaves</tissue>
    </source>
</reference>
<feature type="transmembrane region" description="Helical" evidence="1">
    <location>
        <begin position="88"/>
        <end position="116"/>
    </location>
</feature>
<feature type="transmembrane region" description="Helical" evidence="1">
    <location>
        <begin position="341"/>
        <end position="361"/>
    </location>
</feature>
<gene>
    <name evidence="2" type="ORF">V6N11_060148</name>
</gene>
<evidence type="ECO:0000256" key="1">
    <source>
        <dbReference type="SAM" id="Phobius"/>
    </source>
</evidence>
<feature type="transmembrane region" description="Helical" evidence="1">
    <location>
        <begin position="128"/>
        <end position="146"/>
    </location>
</feature>
<keyword evidence="1" id="KW-1133">Transmembrane helix</keyword>
<keyword evidence="3" id="KW-1185">Reference proteome</keyword>
<evidence type="ECO:0000313" key="2">
    <source>
        <dbReference type="EMBL" id="KAK8982827.1"/>
    </source>
</evidence>
<keyword evidence="1" id="KW-0812">Transmembrane</keyword>
<protein>
    <submittedName>
        <fullName evidence="2">Uncharacterized protein</fullName>
    </submittedName>
</protein>
<name>A0ABR2P339_9ROSI</name>
<evidence type="ECO:0000313" key="3">
    <source>
        <dbReference type="Proteomes" id="UP001396334"/>
    </source>
</evidence>
<proteinExistence type="predicted"/>
<dbReference type="EMBL" id="JBBPBN010000084">
    <property type="protein sequence ID" value="KAK8982827.1"/>
    <property type="molecule type" value="Genomic_DNA"/>
</dbReference>
<feature type="transmembrane region" description="Helical" evidence="1">
    <location>
        <begin position="282"/>
        <end position="301"/>
    </location>
</feature>
<dbReference type="Proteomes" id="UP001396334">
    <property type="component" value="Unassembled WGS sequence"/>
</dbReference>
<comment type="caution">
    <text evidence="2">The sequence shown here is derived from an EMBL/GenBank/DDBJ whole genome shotgun (WGS) entry which is preliminary data.</text>
</comment>
<keyword evidence="1" id="KW-0472">Membrane</keyword>
<feature type="transmembrane region" description="Helical" evidence="1">
    <location>
        <begin position="53"/>
        <end position="76"/>
    </location>
</feature>
<accession>A0ABR2P339</accession>
<organism evidence="2 3">
    <name type="scientific">Hibiscus sabdariffa</name>
    <name type="common">roselle</name>
    <dbReference type="NCBI Taxonomy" id="183260"/>
    <lineage>
        <taxon>Eukaryota</taxon>
        <taxon>Viridiplantae</taxon>
        <taxon>Streptophyta</taxon>
        <taxon>Embryophyta</taxon>
        <taxon>Tracheophyta</taxon>
        <taxon>Spermatophyta</taxon>
        <taxon>Magnoliopsida</taxon>
        <taxon>eudicotyledons</taxon>
        <taxon>Gunneridae</taxon>
        <taxon>Pentapetalae</taxon>
        <taxon>rosids</taxon>
        <taxon>malvids</taxon>
        <taxon>Malvales</taxon>
        <taxon>Malvaceae</taxon>
        <taxon>Malvoideae</taxon>
        <taxon>Hibiscus</taxon>
    </lineage>
</organism>
<sequence>MLSIFLSIFLGFFLFDVRWFHLFLDTAWGALDLHGSCSHGLKSAAFLCNGDQFGVWLCIGFANFLQVWAAVVFWAIASSVSSGVSSLLWSTPAVGFFGCRSWTALGFGFLDFIVVWSSQIASGRDSSGLLGVWPTWTMGLAVSFYLDGRRSWRRRLSAFLIIPQIPSCPEPFTSFSFVFLSFSFVTPFSPDSGTDFAPCGVYRYRWRAARKCYDECEVESTPFFAERLSVLLPISWNRALSRVLSDPLQPLDRILTIWYLASLPHILGPIGLHQRHLDRGPWSFYLIWVALIYVWWFFYLIRAAPNFVWLDPISFWVDISNWMDFPPNTWPGWQFLCMARWLSLILTYVYGFGDILCLVLIEW</sequence>